<dbReference type="Gene3D" id="3.50.50.60">
    <property type="entry name" value="FAD/NAD(P)-binding domain"/>
    <property type="match status" value="2"/>
</dbReference>
<evidence type="ECO:0000313" key="19">
    <source>
        <dbReference type="Proteomes" id="UP000268469"/>
    </source>
</evidence>
<keyword evidence="6 13" id="KW-0274">FAD</keyword>
<dbReference type="SUPFAM" id="SSF51905">
    <property type="entry name" value="FAD/NAD(P)-binding domain"/>
    <property type="match status" value="1"/>
</dbReference>
<feature type="disulfide bond" description="Redox-active" evidence="14">
    <location>
        <begin position="46"/>
        <end position="51"/>
    </location>
</feature>
<dbReference type="InterPro" id="IPR016156">
    <property type="entry name" value="FAD/NAD-linked_Rdtase_dimer_sf"/>
</dbReference>
<evidence type="ECO:0000256" key="6">
    <source>
        <dbReference type="ARBA" id="ARBA00022827"/>
    </source>
</evidence>
<keyword evidence="10 15" id="KW-0676">Redox-active center</keyword>
<feature type="binding site" evidence="13">
    <location>
        <begin position="174"/>
        <end position="181"/>
    </location>
    <ligand>
        <name>NAD(+)</name>
        <dbReference type="ChEBI" id="CHEBI:57540"/>
    </ligand>
</feature>
<evidence type="ECO:0000256" key="7">
    <source>
        <dbReference type="ARBA" id="ARBA00023002"/>
    </source>
</evidence>
<evidence type="ECO:0000256" key="4">
    <source>
        <dbReference type="ARBA" id="ARBA00022490"/>
    </source>
</evidence>
<dbReference type="EC" id="1.8.1.4" evidence="3 15"/>
<feature type="active site" description="Proton acceptor" evidence="12">
    <location>
        <position position="412"/>
    </location>
</feature>
<dbReference type="InterPro" id="IPR006258">
    <property type="entry name" value="Lipoamide_DH"/>
</dbReference>
<protein>
    <recommendedName>
        <fullName evidence="3 15">Dihydrolipoyl dehydrogenase</fullName>
        <ecNumber evidence="3 15">1.8.1.4</ecNumber>
    </recommendedName>
</protein>
<dbReference type="InterPro" id="IPR050151">
    <property type="entry name" value="Class-I_Pyr_Nuc-Dis_Oxidored"/>
</dbReference>
<feature type="binding site" evidence="13">
    <location>
        <position position="113"/>
    </location>
    <ligand>
        <name>FAD</name>
        <dbReference type="ChEBI" id="CHEBI:57692"/>
    </ligand>
</feature>
<dbReference type="Gene3D" id="3.30.390.30">
    <property type="match status" value="1"/>
</dbReference>
<evidence type="ECO:0000256" key="8">
    <source>
        <dbReference type="ARBA" id="ARBA00023027"/>
    </source>
</evidence>
<keyword evidence="7 15" id="KW-0560">Oxidoreductase</keyword>
<accession>A0A660SIZ5</accession>
<feature type="binding site" evidence="13">
    <location>
        <position position="286"/>
    </location>
    <ligand>
        <name>FAD</name>
        <dbReference type="ChEBI" id="CHEBI:57692"/>
    </ligand>
</feature>
<comment type="miscellaneous">
    <text evidence="15">The active site is a redox-active disulfide bond.</text>
</comment>
<keyword evidence="8 13" id="KW-0520">NAD</keyword>
<dbReference type="FunFam" id="3.30.390.30:FF:000001">
    <property type="entry name" value="Dihydrolipoyl dehydrogenase"/>
    <property type="match status" value="1"/>
</dbReference>
<evidence type="ECO:0000256" key="10">
    <source>
        <dbReference type="ARBA" id="ARBA00023284"/>
    </source>
</evidence>
<dbReference type="PANTHER" id="PTHR22912">
    <property type="entry name" value="DISULFIDE OXIDOREDUCTASE"/>
    <property type="match status" value="1"/>
</dbReference>
<comment type="catalytic activity">
    <reaction evidence="11 15">
        <text>N(6)-[(R)-dihydrolipoyl]-L-lysyl-[protein] + NAD(+) = N(6)-[(R)-lipoyl]-L-lysyl-[protein] + NADH + H(+)</text>
        <dbReference type="Rhea" id="RHEA:15045"/>
        <dbReference type="Rhea" id="RHEA-COMP:10474"/>
        <dbReference type="Rhea" id="RHEA-COMP:10475"/>
        <dbReference type="ChEBI" id="CHEBI:15378"/>
        <dbReference type="ChEBI" id="CHEBI:57540"/>
        <dbReference type="ChEBI" id="CHEBI:57945"/>
        <dbReference type="ChEBI" id="CHEBI:83099"/>
        <dbReference type="ChEBI" id="CHEBI:83100"/>
        <dbReference type="EC" id="1.8.1.4"/>
    </reaction>
</comment>
<evidence type="ECO:0000256" key="3">
    <source>
        <dbReference type="ARBA" id="ARBA00012608"/>
    </source>
</evidence>
<evidence type="ECO:0000256" key="11">
    <source>
        <dbReference type="ARBA" id="ARBA00049187"/>
    </source>
</evidence>
<evidence type="ECO:0000256" key="12">
    <source>
        <dbReference type="PIRSR" id="PIRSR000350-2"/>
    </source>
</evidence>
<dbReference type="InterPro" id="IPR023753">
    <property type="entry name" value="FAD/NAD-binding_dom"/>
</dbReference>
<keyword evidence="13" id="KW-0547">Nucleotide-binding</keyword>
<evidence type="ECO:0000256" key="5">
    <source>
        <dbReference type="ARBA" id="ARBA00022630"/>
    </source>
</evidence>
<comment type="similarity">
    <text evidence="2 15">Belongs to the class-I pyridine nucleotide-disulfide oxidoreductase family.</text>
</comment>
<dbReference type="Pfam" id="PF02852">
    <property type="entry name" value="Pyr_redox_dim"/>
    <property type="match status" value="1"/>
</dbReference>
<feature type="binding site" evidence="13">
    <location>
        <position position="55"/>
    </location>
    <ligand>
        <name>FAD</name>
        <dbReference type="ChEBI" id="CHEBI:57692"/>
    </ligand>
</feature>
<dbReference type="InterPro" id="IPR012999">
    <property type="entry name" value="Pyr_OxRdtase_I_AS"/>
</dbReference>
<feature type="domain" description="FAD/NAD(P)-binding" evidence="17">
    <location>
        <begin position="9"/>
        <end position="301"/>
    </location>
</feature>
<name>A0A660SIZ5_UNCW3</name>
<dbReference type="GO" id="GO:0006103">
    <property type="term" value="P:2-oxoglutarate metabolic process"/>
    <property type="evidence" value="ECO:0007669"/>
    <property type="project" value="TreeGrafter"/>
</dbReference>
<dbReference type="PRINTS" id="PR00411">
    <property type="entry name" value="PNDRDTASEI"/>
</dbReference>
<evidence type="ECO:0000259" key="17">
    <source>
        <dbReference type="Pfam" id="PF07992"/>
    </source>
</evidence>
<comment type="subcellular location">
    <subcellularLocation>
        <location evidence="1">Cytoplasm</location>
    </subcellularLocation>
</comment>
<evidence type="ECO:0000256" key="13">
    <source>
        <dbReference type="PIRSR" id="PIRSR000350-3"/>
    </source>
</evidence>
<feature type="binding site" evidence="13">
    <location>
        <position position="248"/>
    </location>
    <ligand>
        <name>NAD(+)</name>
        <dbReference type="ChEBI" id="CHEBI:57540"/>
    </ligand>
</feature>
<organism evidence="18 19">
    <name type="scientific">candidate division WOR-3 bacterium</name>
    <dbReference type="NCBI Taxonomy" id="2052148"/>
    <lineage>
        <taxon>Bacteria</taxon>
        <taxon>Bacteria division WOR-3</taxon>
    </lineage>
</organism>
<feature type="domain" description="Pyridine nucleotide-disulphide oxidoreductase dimerisation" evidence="16">
    <location>
        <begin position="318"/>
        <end position="422"/>
    </location>
</feature>
<dbReference type="Pfam" id="PF07992">
    <property type="entry name" value="Pyr_redox_2"/>
    <property type="match status" value="1"/>
</dbReference>
<dbReference type="PANTHER" id="PTHR22912:SF217">
    <property type="entry name" value="DIHYDROLIPOYL DEHYDROGENASE"/>
    <property type="match status" value="1"/>
</dbReference>
<keyword evidence="9" id="KW-1015">Disulfide bond</keyword>
<evidence type="ECO:0000259" key="16">
    <source>
        <dbReference type="Pfam" id="PF02852"/>
    </source>
</evidence>
<comment type="caution">
    <text evidence="18">The sequence shown here is derived from an EMBL/GenBank/DDBJ whole genome shotgun (WGS) entry which is preliminary data.</text>
</comment>
<evidence type="ECO:0000256" key="15">
    <source>
        <dbReference type="RuleBase" id="RU003692"/>
    </source>
</evidence>
<dbReference type="NCBIfam" id="TIGR01350">
    <property type="entry name" value="lipoamide_DH"/>
    <property type="match status" value="1"/>
</dbReference>
<dbReference type="GO" id="GO:0050660">
    <property type="term" value="F:flavin adenine dinucleotide binding"/>
    <property type="evidence" value="ECO:0007669"/>
    <property type="project" value="InterPro"/>
</dbReference>
<dbReference type="InterPro" id="IPR004099">
    <property type="entry name" value="Pyr_nucl-diS_OxRdtase_dimer"/>
</dbReference>
<dbReference type="AlphaFoldDB" id="A0A660SIZ5"/>
<evidence type="ECO:0000313" key="18">
    <source>
        <dbReference type="EMBL" id="RKX70512.1"/>
    </source>
</evidence>
<keyword evidence="4" id="KW-0963">Cytoplasm</keyword>
<dbReference type="PROSITE" id="PS00076">
    <property type="entry name" value="PYRIDINE_REDOX_1"/>
    <property type="match status" value="1"/>
</dbReference>
<evidence type="ECO:0000256" key="1">
    <source>
        <dbReference type="ARBA" id="ARBA00004496"/>
    </source>
</evidence>
<comment type="cofactor">
    <cofactor evidence="13 15">
        <name>FAD</name>
        <dbReference type="ChEBI" id="CHEBI:57692"/>
    </cofactor>
    <text evidence="13 15">Binds 1 FAD per subunit.</text>
</comment>
<feature type="binding site" evidence="13">
    <location>
        <position position="197"/>
    </location>
    <ligand>
        <name>NAD(+)</name>
        <dbReference type="ChEBI" id="CHEBI:57540"/>
    </ligand>
</feature>
<dbReference type="EMBL" id="QNBE01000037">
    <property type="protein sequence ID" value="RKX70512.1"/>
    <property type="molecule type" value="Genomic_DNA"/>
</dbReference>
<dbReference type="Proteomes" id="UP000268469">
    <property type="component" value="Unassembled WGS sequence"/>
</dbReference>
<dbReference type="InterPro" id="IPR001100">
    <property type="entry name" value="Pyr_nuc-diS_OxRdtase"/>
</dbReference>
<dbReference type="GO" id="GO:0004148">
    <property type="term" value="F:dihydrolipoyl dehydrogenase (NADH) activity"/>
    <property type="evidence" value="ECO:0007669"/>
    <property type="project" value="UniProtKB-EC"/>
</dbReference>
<evidence type="ECO:0000256" key="2">
    <source>
        <dbReference type="ARBA" id="ARBA00007532"/>
    </source>
</evidence>
<gene>
    <name evidence="18" type="primary">lpdA</name>
    <name evidence="18" type="ORF">DRP53_04785</name>
</gene>
<dbReference type="SUPFAM" id="SSF55424">
    <property type="entry name" value="FAD/NAD-linked reductases, dimerisation (C-terminal) domain"/>
    <property type="match status" value="1"/>
</dbReference>
<keyword evidence="5 15" id="KW-0285">Flavoprotein</keyword>
<dbReference type="PIRSF" id="PIRSF000350">
    <property type="entry name" value="Mercury_reductase_MerA"/>
    <property type="match status" value="1"/>
</dbReference>
<dbReference type="GO" id="GO:0005737">
    <property type="term" value="C:cytoplasm"/>
    <property type="evidence" value="ECO:0007669"/>
    <property type="project" value="UniProtKB-SubCell"/>
</dbReference>
<dbReference type="InterPro" id="IPR036188">
    <property type="entry name" value="FAD/NAD-bd_sf"/>
</dbReference>
<evidence type="ECO:0000256" key="9">
    <source>
        <dbReference type="ARBA" id="ARBA00023157"/>
    </source>
</evidence>
<reference evidence="18 19" key="1">
    <citation type="submission" date="2018-06" db="EMBL/GenBank/DDBJ databases">
        <title>Extensive metabolic versatility and redundancy in microbially diverse, dynamic hydrothermal sediments.</title>
        <authorList>
            <person name="Dombrowski N."/>
            <person name="Teske A."/>
            <person name="Baker B.J."/>
        </authorList>
    </citation>
    <scope>NUCLEOTIDE SEQUENCE [LARGE SCALE GENOMIC DNA]</scope>
    <source>
        <strain evidence="18">B36_G15</strain>
    </source>
</reference>
<dbReference type="PRINTS" id="PR00368">
    <property type="entry name" value="FADPNR"/>
</dbReference>
<proteinExistence type="inferred from homology"/>
<sequence>MRLYSDMGYDLVIIGGGPAGYVGAIRAAQLGMRVAVIERDRLGGVCLNRGCIPTKTLLTTTEILTFRRSGITLSTGVDLAKLRKRKDEIVTRLVKGIEYLFRKHRIDLIPGEGELIEPNLVKVGGREIVTSRVVVATGTRPLALPHLEFDHRSILTSNDLLDLPFIPDRLLVIGAGAVGLELATIYHRLGSRVTVVEMMDQLLPGTDPEMASLLKRILERSGLEIILNKRISEPSDIEGFDAVLVAIGRSPVLPKSRFEIDLTPNGFVKTGPGFQTNIAGIYAIGDVTGPPLLAHRASHQGMALAQSLAGGEYKLGPVPGCVFTAPEYAWIGKNESELSNPLVGKFPLRASGRAGSMEAMEGLCKVIIDPVSEQVVGAHIISPHASELIGLFSLAIRSGLKATELEHTIFPHPTLSETIPEAVAAAFKRSIHFVSQ</sequence>
<evidence type="ECO:0000256" key="14">
    <source>
        <dbReference type="PIRSR" id="PIRSR000350-4"/>
    </source>
</evidence>